<dbReference type="EMBL" id="BLKX01000001">
    <property type="protein sequence ID" value="GFG78565.1"/>
    <property type="molecule type" value="Genomic_DNA"/>
</dbReference>
<protein>
    <submittedName>
        <fullName evidence="1">Uncharacterized protein</fullName>
    </submittedName>
</protein>
<gene>
    <name evidence="1" type="ORF">MPRG_18410</name>
</gene>
<proteinExistence type="predicted"/>
<organism evidence="1 2">
    <name type="scientific">Mycobacterium paragordonae</name>
    <dbReference type="NCBI Taxonomy" id="1389713"/>
    <lineage>
        <taxon>Bacteria</taxon>
        <taxon>Bacillati</taxon>
        <taxon>Actinomycetota</taxon>
        <taxon>Actinomycetes</taxon>
        <taxon>Mycobacteriales</taxon>
        <taxon>Mycobacteriaceae</taxon>
        <taxon>Mycobacterium</taxon>
    </lineage>
</organism>
<reference evidence="1 2" key="1">
    <citation type="journal article" date="2019" name="Emerg. Microbes Infect.">
        <title>Comprehensive subspecies identification of 175 nontuberculous mycobacteria species based on 7547 genomic profiles.</title>
        <authorList>
            <person name="Matsumoto Y."/>
            <person name="Kinjo T."/>
            <person name="Motooka D."/>
            <person name="Nabeya D."/>
            <person name="Jung N."/>
            <person name="Uechi K."/>
            <person name="Horii T."/>
            <person name="Iida T."/>
            <person name="Fujita J."/>
            <person name="Nakamura S."/>
        </authorList>
    </citation>
    <scope>NUCLEOTIDE SEQUENCE [LARGE SCALE GENOMIC DNA]</scope>
    <source>
        <strain evidence="1 2">JCM 18565</strain>
    </source>
</reference>
<dbReference type="Proteomes" id="UP000465240">
    <property type="component" value="Unassembled WGS sequence"/>
</dbReference>
<evidence type="ECO:0000313" key="1">
    <source>
        <dbReference type="EMBL" id="GFG78565.1"/>
    </source>
</evidence>
<name>A0ABQ1C2A2_9MYCO</name>
<accession>A0ABQ1C2A2</accession>
<sequence length="67" mass="7227">MRQYIPIDSVTIKALRGVTIAATNMGDLYPTAIESWTRNLSRDELVEVITLLGVLLTMQVPGGGVAP</sequence>
<keyword evidence="2" id="KW-1185">Reference proteome</keyword>
<evidence type="ECO:0000313" key="2">
    <source>
        <dbReference type="Proteomes" id="UP000465240"/>
    </source>
</evidence>
<comment type="caution">
    <text evidence="1">The sequence shown here is derived from an EMBL/GenBank/DDBJ whole genome shotgun (WGS) entry which is preliminary data.</text>
</comment>